<gene>
    <name evidence="2" type="ORF">Psi02_11470</name>
</gene>
<keyword evidence="1" id="KW-0472">Membrane</keyword>
<dbReference type="RefSeq" id="WP_203972464.1">
    <property type="nucleotide sequence ID" value="NZ_BAAAKY010000028.1"/>
</dbReference>
<accession>A0A8J3UG81</accession>
<proteinExistence type="predicted"/>
<comment type="caution">
    <text evidence="2">The sequence shown here is derived from an EMBL/GenBank/DDBJ whole genome shotgun (WGS) entry which is preliminary data.</text>
</comment>
<keyword evidence="1" id="KW-1133">Transmembrane helix</keyword>
<feature type="transmembrane region" description="Helical" evidence="1">
    <location>
        <begin position="21"/>
        <end position="40"/>
    </location>
</feature>
<evidence type="ECO:0000313" key="2">
    <source>
        <dbReference type="EMBL" id="GII44723.1"/>
    </source>
</evidence>
<dbReference type="EMBL" id="BOOQ01000005">
    <property type="protein sequence ID" value="GII44723.1"/>
    <property type="molecule type" value="Genomic_DNA"/>
</dbReference>
<name>A0A8J3UG81_9ACTN</name>
<evidence type="ECO:0000313" key="3">
    <source>
        <dbReference type="Proteomes" id="UP000644610"/>
    </source>
</evidence>
<dbReference type="AlphaFoldDB" id="A0A8J3UG81"/>
<keyword evidence="1" id="KW-0812">Transmembrane</keyword>
<keyword evidence="3" id="KW-1185">Reference proteome</keyword>
<organism evidence="2 3">
    <name type="scientific">Planotetraspora silvatica</name>
    <dbReference type="NCBI Taxonomy" id="234614"/>
    <lineage>
        <taxon>Bacteria</taxon>
        <taxon>Bacillati</taxon>
        <taxon>Actinomycetota</taxon>
        <taxon>Actinomycetes</taxon>
        <taxon>Streptosporangiales</taxon>
        <taxon>Streptosporangiaceae</taxon>
        <taxon>Planotetraspora</taxon>
    </lineage>
</organism>
<protein>
    <submittedName>
        <fullName evidence="2">Uncharacterized protein</fullName>
    </submittedName>
</protein>
<reference evidence="2" key="1">
    <citation type="submission" date="2021-01" db="EMBL/GenBank/DDBJ databases">
        <title>Whole genome shotgun sequence of Planotetraspora silvatica NBRC 100141.</title>
        <authorList>
            <person name="Komaki H."/>
            <person name="Tamura T."/>
        </authorList>
    </citation>
    <scope>NUCLEOTIDE SEQUENCE</scope>
    <source>
        <strain evidence="2">NBRC 100141</strain>
    </source>
</reference>
<sequence>MIYPWIWARLPGRFLGKLATAVLLVIVVLAVLWFAVFPMAEALLGLDEVTVGP</sequence>
<evidence type="ECO:0000256" key="1">
    <source>
        <dbReference type="SAM" id="Phobius"/>
    </source>
</evidence>
<dbReference type="Proteomes" id="UP000644610">
    <property type="component" value="Unassembled WGS sequence"/>
</dbReference>